<evidence type="ECO:0000313" key="1">
    <source>
        <dbReference type="EMBL" id="KAJ7324565.1"/>
    </source>
</evidence>
<protein>
    <submittedName>
        <fullName evidence="1">Uncharacterized protein</fullName>
    </submittedName>
</protein>
<feature type="non-terminal residue" evidence="1">
    <location>
        <position position="110"/>
    </location>
</feature>
<dbReference type="Proteomes" id="UP001142489">
    <property type="component" value="Unassembled WGS sequence"/>
</dbReference>
<comment type="caution">
    <text evidence="1">The sequence shown here is derived from an EMBL/GenBank/DDBJ whole genome shotgun (WGS) entry which is preliminary data.</text>
</comment>
<reference evidence="1" key="1">
    <citation type="journal article" date="2023" name="DNA Res.">
        <title>Chromosome-level genome assembly of Phrynocephalus forsythii using third-generation DNA sequencing and Hi-C analysis.</title>
        <authorList>
            <person name="Qi Y."/>
            <person name="Zhao W."/>
            <person name="Zhao Y."/>
            <person name="Niu C."/>
            <person name="Cao S."/>
            <person name="Zhang Y."/>
        </authorList>
    </citation>
    <scope>NUCLEOTIDE SEQUENCE</scope>
    <source>
        <tissue evidence="1">Muscle</tissue>
    </source>
</reference>
<dbReference type="AlphaFoldDB" id="A0A9Q1B0M6"/>
<proteinExistence type="predicted"/>
<sequence length="110" mass="12715">MPLHAEFDLEQAVLEWRGWCGTLWGRFMELALQGSLALPLETLAIHQGINELTRMIGKSLILQMTSDLCSLKEQLLSLLLWWSAMLPCWTWRANCDPRLIDRAHRGVNRQ</sequence>
<organism evidence="1 2">
    <name type="scientific">Phrynocephalus forsythii</name>
    <dbReference type="NCBI Taxonomy" id="171643"/>
    <lineage>
        <taxon>Eukaryota</taxon>
        <taxon>Metazoa</taxon>
        <taxon>Chordata</taxon>
        <taxon>Craniata</taxon>
        <taxon>Vertebrata</taxon>
        <taxon>Euteleostomi</taxon>
        <taxon>Lepidosauria</taxon>
        <taxon>Squamata</taxon>
        <taxon>Bifurcata</taxon>
        <taxon>Unidentata</taxon>
        <taxon>Episquamata</taxon>
        <taxon>Toxicofera</taxon>
        <taxon>Iguania</taxon>
        <taxon>Acrodonta</taxon>
        <taxon>Agamidae</taxon>
        <taxon>Agaminae</taxon>
        <taxon>Phrynocephalus</taxon>
    </lineage>
</organism>
<accession>A0A9Q1B0M6</accession>
<name>A0A9Q1B0M6_9SAUR</name>
<dbReference type="EMBL" id="JAPFRF010000008">
    <property type="protein sequence ID" value="KAJ7324565.1"/>
    <property type="molecule type" value="Genomic_DNA"/>
</dbReference>
<evidence type="ECO:0000313" key="2">
    <source>
        <dbReference type="Proteomes" id="UP001142489"/>
    </source>
</evidence>
<keyword evidence="2" id="KW-1185">Reference proteome</keyword>
<gene>
    <name evidence="1" type="ORF">JRQ81_017585</name>
</gene>